<feature type="transmembrane region" description="Helical" evidence="8">
    <location>
        <begin position="231"/>
        <end position="256"/>
    </location>
</feature>
<feature type="transmembrane region" description="Helical" evidence="8">
    <location>
        <begin position="602"/>
        <end position="619"/>
    </location>
</feature>
<evidence type="ECO:0000313" key="12">
    <source>
        <dbReference type="Proteomes" id="UP000182314"/>
    </source>
</evidence>
<feature type="transmembrane region" description="Helical" evidence="8">
    <location>
        <begin position="189"/>
        <end position="210"/>
    </location>
</feature>
<gene>
    <name evidence="9" type="primary">fhuB</name>
    <name evidence="9" type="ORF">AWR26_20070</name>
    <name evidence="10" type="ORF">SAMN05216286_0199</name>
</gene>
<evidence type="ECO:0000256" key="2">
    <source>
        <dbReference type="ARBA" id="ARBA00007935"/>
    </source>
</evidence>
<evidence type="ECO:0000313" key="10">
    <source>
        <dbReference type="EMBL" id="SFB67519.1"/>
    </source>
</evidence>
<protein>
    <submittedName>
        <fullName evidence="9">Fe(3+)-hydroxamate ABC transporter permease FhuB</fullName>
    </submittedName>
    <submittedName>
        <fullName evidence="10">Iron complex transport system permease protein</fullName>
    </submittedName>
</protein>
<comment type="similarity">
    <text evidence="2">Belongs to the binding-protein-dependent transport system permease family. FecCD subfamily.</text>
</comment>
<dbReference type="SUPFAM" id="SSF81345">
    <property type="entry name" value="ABC transporter involved in vitamin B12 uptake, BtuC"/>
    <property type="match status" value="2"/>
</dbReference>
<feature type="transmembrane region" description="Helical" evidence="8">
    <location>
        <begin position="563"/>
        <end position="590"/>
    </location>
</feature>
<dbReference type="EMBL" id="CP014007">
    <property type="protein sequence ID" value="ANI84340.1"/>
    <property type="molecule type" value="Genomic_DNA"/>
</dbReference>
<dbReference type="Pfam" id="PF01032">
    <property type="entry name" value="FecCD"/>
    <property type="match status" value="2"/>
</dbReference>
<feature type="transmembrane region" description="Helical" evidence="8">
    <location>
        <begin position="417"/>
        <end position="435"/>
    </location>
</feature>
<dbReference type="Proteomes" id="UP000182314">
    <property type="component" value="Unassembled WGS sequence"/>
</dbReference>
<dbReference type="AlphaFoldDB" id="A0AA94GZK1"/>
<feature type="transmembrane region" description="Helical" evidence="8">
    <location>
        <begin position="114"/>
        <end position="132"/>
    </location>
</feature>
<dbReference type="Gene3D" id="1.10.3470.10">
    <property type="entry name" value="ABC transporter involved in vitamin B12 uptake, BtuC"/>
    <property type="match status" value="2"/>
</dbReference>
<sequence>MSSTRRGWALIVLLWLTAALMALSELHRQGGFSALFGATSPSSSAIILRSMWFPRQGMALLTGATLGICGWLMQRALRNPLAEPITLGMTAGATLAMGLASLWFPALLASARPALAIAGELAALLAVILLSWRQRLSPLVMVQAGMMINLWCGALTLLIAIINDRFLLQVLMWGGGSLAVESSQPLRDLLLPLTAAFAVLLLMLRPLALLQLPETMVNSLGASALRIRSMAVLLALVMSAFTINAVGVIGFLGLAAPHLARFGGARTSRQMLLHTALLGAGLLWFTDQCVARVSLANGQLLPVGMLTAVTGGPLLMLLARFSRPGTSPVTGPEPVAPATAGAALFWVSGTLFLLAVVVSLYMGHGLRQWRWASPDELAHLLPLRVPRLMAALSAGALLAGAGVLMQRVSGNPLASPEVLGIGGGAAMGVMTWVVLFPASSGGLLLSSLSGATLSLLLTLWNSRRGAFNPQRVLLNGLALNALCQATVSLVMLNNLKASAMLLPLMTGSTYYISAPLAEILFVSTLLLLAVVPLFRRWLLLLPMGSIAGSLGVSLPLARVAVLSLAAVMTGLATLLVGPVSFIGLLGPHLARRLGAKTPLSQLYAAALLAATIMTFADWIGRNGLYPRQLPVGLVASLIGVPLLIWPLLRGNVSRQAE</sequence>
<dbReference type="GO" id="GO:0005886">
    <property type="term" value="C:plasma membrane"/>
    <property type="evidence" value="ECO:0007669"/>
    <property type="project" value="UniProtKB-SubCell"/>
</dbReference>
<dbReference type="GO" id="GO:0033214">
    <property type="term" value="P:siderophore-iron import into cell"/>
    <property type="evidence" value="ECO:0007669"/>
    <property type="project" value="TreeGrafter"/>
</dbReference>
<evidence type="ECO:0000256" key="1">
    <source>
        <dbReference type="ARBA" id="ARBA00004651"/>
    </source>
</evidence>
<evidence type="ECO:0000256" key="8">
    <source>
        <dbReference type="SAM" id="Phobius"/>
    </source>
</evidence>
<accession>A0AA94GZK1</accession>
<feature type="transmembrane region" description="Helical" evidence="8">
    <location>
        <begin position="52"/>
        <end position="73"/>
    </location>
</feature>
<feature type="transmembrane region" description="Helical" evidence="8">
    <location>
        <begin position="85"/>
        <end position="108"/>
    </location>
</feature>
<evidence type="ECO:0000256" key="4">
    <source>
        <dbReference type="ARBA" id="ARBA00022475"/>
    </source>
</evidence>
<comment type="subcellular location">
    <subcellularLocation>
        <location evidence="1">Cell membrane</location>
        <topology evidence="1">Multi-pass membrane protein</topology>
    </subcellularLocation>
</comment>
<feature type="transmembrane region" description="Helical" evidence="8">
    <location>
        <begin position="300"/>
        <end position="319"/>
    </location>
</feature>
<keyword evidence="4" id="KW-1003">Cell membrane</keyword>
<keyword evidence="7 8" id="KW-0472">Membrane</keyword>
<organism evidence="10 12">
    <name type="scientific">Kosakonia oryzae</name>
    <dbReference type="NCBI Taxonomy" id="497725"/>
    <lineage>
        <taxon>Bacteria</taxon>
        <taxon>Pseudomonadati</taxon>
        <taxon>Pseudomonadota</taxon>
        <taxon>Gammaproteobacteria</taxon>
        <taxon>Enterobacterales</taxon>
        <taxon>Enterobacteriaceae</taxon>
        <taxon>Kosakonia</taxon>
    </lineage>
</organism>
<reference evidence="9 11" key="2">
    <citation type="submission" date="2021-03" db="EMBL/GenBank/DDBJ databases">
        <authorList>
            <person name="Li Y."/>
            <person name="Li S."/>
            <person name="Chen M."/>
            <person name="Peng G."/>
            <person name="Tan Z."/>
            <person name="An Q."/>
        </authorList>
    </citation>
    <scope>NUCLEOTIDE SEQUENCE [LARGE SCALE GENOMIC DNA]</scope>
    <source>
        <strain evidence="9 11">Ola 51</strain>
    </source>
</reference>
<feature type="transmembrane region" description="Helical" evidence="8">
    <location>
        <begin position="512"/>
        <end position="531"/>
    </location>
</feature>
<dbReference type="NCBIfam" id="NF007866">
    <property type="entry name" value="PRK10577.1-2"/>
    <property type="match status" value="1"/>
</dbReference>
<evidence type="ECO:0000313" key="9">
    <source>
        <dbReference type="EMBL" id="ANI84340.1"/>
    </source>
</evidence>
<dbReference type="InterPro" id="IPR037294">
    <property type="entry name" value="ABC_BtuC-like"/>
</dbReference>
<evidence type="ECO:0000256" key="5">
    <source>
        <dbReference type="ARBA" id="ARBA00022692"/>
    </source>
</evidence>
<feature type="transmembrane region" description="Helical" evidence="8">
    <location>
        <begin position="441"/>
        <end position="460"/>
    </location>
</feature>
<feature type="transmembrane region" description="Helical" evidence="8">
    <location>
        <begin position="139"/>
        <end position="162"/>
    </location>
</feature>
<keyword evidence="5 8" id="KW-0812">Transmembrane</keyword>
<keyword evidence="3" id="KW-0813">Transport</keyword>
<feature type="transmembrane region" description="Helical" evidence="8">
    <location>
        <begin position="631"/>
        <end position="648"/>
    </location>
</feature>
<dbReference type="PANTHER" id="PTHR30472:SF37">
    <property type="entry name" value="FE(3+) DICITRATE TRANSPORT SYSTEM PERMEASE PROTEIN FECD-RELATED"/>
    <property type="match status" value="1"/>
</dbReference>
<evidence type="ECO:0000313" key="11">
    <source>
        <dbReference type="Proteomes" id="UP000078227"/>
    </source>
</evidence>
<dbReference type="Proteomes" id="UP000078227">
    <property type="component" value="Chromosome"/>
</dbReference>
<dbReference type="PANTHER" id="PTHR30472">
    <property type="entry name" value="FERRIC ENTEROBACTIN TRANSPORT SYSTEM PERMEASE PROTEIN"/>
    <property type="match status" value="1"/>
</dbReference>
<name>A0AA94GZK1_9ENTR</name>
<keyword evidence="6 8" id="KW-1133">Transmembrane helix</keyword>
<dbReference type="EMBL" id="FOKO01000001">
    <property type="protein sequence ID" value="SFB67519.1"/>
    <property type="molecule type" value="Genomic_DNA"/>
</dbReference>
<keyword evidence="11" id="KW-1185">Reference proteome</keyword>
<feature type="transmembrane region" description="Helical" evidence="8">
    <location>
        <begin position="538"/>
        <end position="557"/>
    </location>
</feature>
<feature type="transmembrane region" description="Helical" evidence="8">
    <location>
        <begin position="472"/>
        <end position="492"/>
    </location>
</feature>
<reference evidence="10 12" key="1">
    <citation type="submission" date="2016-10" db="EMBL/GenBank/DDBJ databases">
        <authorList>
            <person name="Varghese N."/>
            <person name="Submissions S."/>
        </authorList>
    </citation>
    <scope>NUCLEOTIDE SEQUENCE [LARGE SCALE GENOMIC DNA]</scope>
    <source>
        <strain evidence="10 12">CGMCC 1.7012</strain>
    </source>
</reference>
<feature type="transmembrane region" description="Helical" evidence="8">
    <location>
        <begin position="340"/>
        <end position="364"/>
    </location>
</feature>
<evidence type="ECO:0000256" key="7">
    <source>
        <dbReference type="ARBA" id="ARBA00023136"/>
    </source>
</evidence>
<proteinExistence type="inferred from homology"/>
<dbReference type="KEGG" id="kor:AWR26_20070"/>
<dbReference type="GO" id="GO:0022857">
    <property type="term" value="F:transmembrane transporter activity"/>
    <property type="evidence" value="ECO:0007669"/>
    <property type="project" value="InterPro"/>
</dbReference>
<dbReference type="RefSeq" id="WP_064568309.1">
    <property type="nucleotide sequence ID" value="NZ_CP014007.2"/>
</dbReference>
<evidence type="ECO:0000256" key="6">
    <source>
        <dbReference type="ARBA" id="ARBA00022989"/>
    </source>
</evidence>
<dbReference type="CDD" id="cd06550">
    <property type="entry name" value="TM_ABC_iron-siderophores_like"/>
    <property type="match status" value="1"/>
</dbReference>
<evidence type="ECO:0000256" key="3">
    <source>
        <dbReference type="ARBA" id="ARBA00022448"/>
    </source>
</evidence>
<dbReference type="InterPro" id="IPR000522">
    <property type="entry name" value="ABC_transptr_permease_BtuC"/>
</dbReference>